<dbReference type="PRINTS" id="PR00344">
    <property type="entry name" value="BCTRLSENSOR"/>
</dbReference>
<evidence type="ECO:0000259" key="6">
    <source>
        <dbReference type="PROSITE" id="PS50110"/>
    </source>
</evidence>
<proteinExistence type="predicted"/>
<dbReference type="SUPFAM" id="SSF52172">
    <property type="entry name" value="CheY-like"/>
    <property type="match status" value="1"/>
</dbReference>
<dbReference type="Pfam" id="PF00072">
    <property type="entry name" value="Response_reg"/>
    <property type="match status" value="1"/>
</dbReference>
<dbReference type="InterPro" id="IPR001789">
    <property type="entry name" value="Sig_transdc_resp-reg_receiver"/>
</dbReference>
<comment type="catalytic activity">
    <reaction evidence="1">
        <text>ATP + protein L-histidine = ADP + protein N-phospho-L-histidine.</text>
        <dbReference type="EC" id="2.7.13.3"/>
    </reaction>
</comment>
<dbReference type="EMBL" id="FTMS01000013">
    <property type="protein sequence ID" value="SIQ70928.1"/>
    <property type="molecule type" value="Genomic_DNA"/>
</dbReference>
<evidence type="ECO:0000256" key="3">
    <source>
        <dbReference type="ARBA" id="ARBA00022553"/>
    </source>
</evidence>
<sequence>MDGRGCLVAVNDPFARRFGGVAEGAPLVLALSAGGGELCGWLPSGEWAQDKTDLETGALCPSLKVRFMALEGGECLFLCSGQAEDRAEQQKLSGCSSRIVPAFLRSTDHATFVVDERGSILAWNDLARDYALSGERLCGGRTIDQELRVSQYGRPVDTVGLVRETLRNGEDSRFGAGISLLTVRGASVQVELQVYPFPRSPLPLTETKEGQFRDETCLAEEFQGAVIAVVNTEERVRIRQDLAHVQHAQNILRATRGLAHDLTNACTSLFGHLEIIRWNTDEDVTALTAAVRKVQRLAHRFGAFSADSASRTLSSLSEGDPEVADQVEETLLNVVDLALSGTSIRATFDIQGPLEPLVLPPDLLGQALFNVITNAVEAMPEGGVLHVKAGVSREDHYVAITVRDEGHGMDSRTARDALQLYFSTKEGGTGMGLPVAVSLVEACGGRFSLSAEPGFGTTVTLKIPLKGEDLILEPERSGTHRQREDRRSLARLSVLLVEDDLLVRRSVERSLRVLGCSVTSVENGERALSLLQDQMREHEGATFDLLMTDLSMPGRINGIELLRRLREFYPALPALLSSGVLHDYHGSSYHEAGFQAVLRKPFGLDQLREAVQEAISTPLDPPAAMA</sequence>
<evidence type="ECO:0000313" key="7">
    <source>
        <dbReference type="EMBL" id="SIQ70928.1"/>
    </source>
</evidence>
<keyword evidence="3 4" id="KW-0597">Phosphoprotein</keyword>
<dbReference type="STRING" id="159291.SAMN05920897_11377"/>
<dbReference type="Proteomes" id="UP000186400">
    <property type="component" value="Unassembled WGS sequence"/>
</dbReference>
<dbReference type="InterPro" id="IPR004358">
    <property type="entry name" value="Sig_transdc_His_kin-like_C"/>
</dbReference>
<evidence type="ECO:0000313" key="8">
    <source>
        <dbReference type="Proteomes" id="UP000186400"/>
    </source>
</evidence>
<keyword evidence="8" id="KW-1185">Reference proteome</keyword>
<dbReference type="AlphaFoldDB" id="A0A1N6UZB2"/>
<evidence type="ECO:0000256" key="4">
    <source>
        <dbReference type="PROSITE-ProRule" id="PRU00169"/>
    </source>
</evidence>
<accession>A0A1N6UZB2</accession>
<dbReference type="EC" id="2.7.13.3" evidence="2"/>
<evidence type="ECO:0000259" key="5">
    <source>
        <dbReference type="PROSITE" id="PS50109"/>
    </source>
</evidence>
<dbReference type="SMART" id="SM00387">
    <property type="entry name" value="HATPase_c"/>
    <property type="match status" value="1"/>
</dbReference>
<dbReference type="InterPro" id="IPR011006">
    <property type="entry name" value="CheY-like_superfamily"/>
</dbReference>
<evidence type="ECO:0000256" key="1">
    <source>
        <dbReference type="ARBA" id="ARBA00000085"/>
    </source>
</evidence>
<keyword evidence="7" id="KW-0808">Transferase</keyword>
<name>A0A1N6UZB2_9SPIO</name>
<dbReference type="GO" id="GO:0000155">
    <property type="term" value="F:phosphorelay sensor kinase activity"/>
    <property type="evidence" value="ECO:0007669"/>
    <property type="project" value="TreeGrafter"/>
</dbReference>
<dbReference type="Gene3D" id="3.40.50.2300">
    <property type="match status" value="1"/>
</dbReference>
<dbReference type="PROSITE" id="PS50110">
    <property type="entry name" value="RESPONSE_REGULATORY"/>
    <property type="match status" value="1"/>
</dbReference>
<dbReference type="InterPro" id="IPR003594">
    <property type="entry name" value="HATPase_dom"/>
</dbReference>
<keyword evidence="7" id="KW-0418">Kinase</keyword>
<organism evidence="7 8">
    <name type="scientific">Alkalispirochaeta americana</name>
    <dbReference type="NCBI Taxonomy" id="159291"/>
    <lineage>
        <taxon>Bacteria</taxon>
        <taxon>Pseudomonadati</taxon>
        <taxon>Spirochaetota</taxon>
        <taxon>Spirochaetia</taxon>
        <taxon>Spirochaetales</taxon>
        <taxon>Spirochaetaceae</taxon>
        <taxon>Alkalispirochaeta</taxon>
    </lineage>
</organism>
<dbReference type="PROSITE" id="PS50109">
    <property type="entry name" value="HIS_KIN"/>
    <property type="match status" value="1"/>
</dbReference>
<dbReference type="InterPro" id="IPR036890">
    <property type="entry name" value="HATPase_C_sf"/>
</dbReference>
<dbReference type="SMART" id="SM00448">
    <property type="entry name" value="REC"/>
    <property type="match status" value="1"/>
</dbReference>
<feature type="modified residue" description="4-aspartylphosphate" evidence="4">
    <location>
        <position position="549"/>
    </location>
</feature>
<dbReference type="InterPro" id="IPR005467">
    <property type="entry name" value="His_kinase_dom"/>
</dbReference>
<dbReference type="PANTHER" id="PTHR43547">
    <property type="entry name" value="TWO-COMPONENT HISTIDINE KINASE"/>
    <property type="match status" value="1"/>
</dbReference>
<dbReference type="SUPFAM" id="SSF55874">
    <property type="entry name" value="ATPase domain of HSP90 chaperone/DNA topoisomerase II/histidine kinase"/>
    <property type="match status" value="1"/>
</dbReference>
<gene>
    <name evidence="7" type="ORF">SAMN05920897_11377</name>
</gene>
<dbReference type="Gene3D" id="3.30.565.10">
    <property type="entry name" value="Histidine kinase-like ATPase, C-terminal domain"/>
    <property type="match status" value="1"/>
</dbReference>
<feature type="domain" description="Histidine kinase" evidence="5">
    <location>
        <begin position="257"/>
        <end position="467"/>
    </location>
</feature>
<dbReference type="Pfam" id="PF02518">
    <property type="entry name" value="HATPase_c"/>
    <property type="match status" value="1"/>
</dbReference>
<feature type="domain" description="Response regulatory" evidence="6">
    <location>
        <begin position="493"/>
        <end position="615"/>
    </location>
</feature>
<evidence type="ECO:0000256" key="2">
    <source>
        <dbReference type="ARBA" id="ARBA00012438"/>
    </source>
</evidence>
<reference evidence="7 8" key="1">
    <citation type="submission" date="2017-01" db="EMBL/GenBank/DDBJ databases">
        <authorList>
            <person name="Mah S.A."/>
            <person name="Swanson W.J."/>
            <person name="Moy G.W."/>
            <person name="Vacquier V.D."/>
        </authorList>
    </citation>
    <scope>NUCLEOTIDE SEQUENCE [LARGE SCALE GENOMIC DNA]</scope>
    <source>
        <strain evidence="7 8">ASpG1</strain>
    </source>
</reference>
<dbReference type="PANTHER" id="PTHR43547:SF2">
    <property type="entry name" value="HYBRID SIGNAL TRANSDUCTION HISTIDINE KINASE C"/>
    <property type="match status" value="1"/>
</dbReference>
<protein>
    <recommendedName>
        <fullName evidence="2">histidine kinase</fullName>
        <ecNumber evidence="2">2.7.13.3</ecNumber>
    </recommendedName>
</protein>